<dbReference type="AlphaFoldDB" id="A0A087PNE8"/>
<dbReference type="Gene3D" id="1.10.1660.10">
    <property type="match status" value="1"/>
</dbReference>
<name>A0A087PNE8_9PROT</name>
<dbReference type="PROSITE" id="PS50937">
    <property type="entry name" value="HTH_MERR_2"/>
    <property type="match status" value="1"/>
</dbReference>
<keyword evidence="3" id="KW-0238">DNA-binding</keyword>
<dbReference type="STRING" id="178901.AmDm5_2903"/>
<dbReference type="SMART" id="SM00422">
    <property type="entry name" value="HTH_MERR"/>
    <property type="match status" value="1"/>
</dbReference>
<organism evidence="5 6">
    <name type="scientific">Acetobacter malorum</name>
    <dbReference type="NCBI Taxonomy" id="178901"/>
    <lineage>
        <taxon>Bacteria</taxon>
        <taxon>Pseudomonadati</taxon>
        <taxon>Pseudomonadota</taxon>
        <taxon>Alphaproteobacteria</taxon>
        <taxon>Acetobacterales</taxon>
        <taxon>Acetobacteraceae</taxon>
        <taxon>Acetobacter</taxon>
    </lineage>
</organism>
<sequence>MLIGEFAREAGLSQDTVRFYVRKGLLTPKFGAKGGRKAYQVFSRSDVATAHMIRFAQSLGMSLREIAVIVSEFQQKGLSPEREIELLGAQLNQLEQKAAELARLMEYLRAKQAWIAKGRQDEEPHQERYICRIGLDKPIER</sequence>
<gene>
    <name evidence="5" type="ORF">Amal_02845</name>
</gene>
<reference evidence="5 6" key="1">
    <citation type="submission" date="2016-03" db="EMBL/GenBank/DDBJ databases">
        <title>Draft genome sequence of Acetobacter malorum CECT 7742, a strain isolated from strawberry vinegar.</title>
        <authorList>
            <person name="Sainz F."/>
            <person name="Mas A."/>
            <person name="Torija M.J."/>
        </authorList>
    </citation>
    <scope>NUCLEOTIDE SEQUENCE [LARGE SCALE GENOMIC DNA]</scope>
    <source>
        <strain evidence="5 6">CECT 7742</strain>
    </source>
</reference>
<keyword evidence="1" id="KW-0678">Repressor</keyword>
<dbReference type="InterPro" id="IPR047057">
    <property type="entry name" value="MerR_fam"/>
</dbReference>
<dbReference type="GO" id="GO:0003700">
    <property type="term" value="F:DNA-binding transcription factor activity"/>
    <property type="evidence" value="ECO:0007669"/>
    <property type="project" value="InterPro"/>
</dbReference>
<dbReference type="PANTHER" id="PTHR30204:SF69">
    <property type="entry name" value="MERR-FAMILY TRANSCRIPTIONAL REGULATOR"/>
    <property type="match status" value="1"/>
</dbReference>
<accession>A0A087PNE8</accession>
<evidence type="ECO:0000313" key="5">
    <source>
        <dbReference type="EMBL" id="OAG77067.1"/>
    </source>
</evidence>
<proteinExistence type="predicted"/>
<dbReference type="PATRIC" id="fig|178901.10.peg.2846"/>
<evidence type="ECO:0000256" key="1">
    <source>
        <dbReference type="ARBA" id="ARBA00022491"/>
    </source>
</evidence>
<dbReference type="Pfam" id="PF13411">
    <property type="entry name" value="MerR_1"/>
    <property type="match status" value="1"/>
</dbReference>
<dbReference type="EMBL" id="LVHD01000018">
    <property type="protein sequence ID" value="OAG77067.1"/>
    <property type="molecule type" value="Genomic_DNA"/>
</dbReference>
<dbReference type="PANTHER" id="PTHR30204">
    <property type="entry name" value="REDOX-CYCLING DRUG-SENSING TRANSCRIPTIONAL ACTIVATOR SOXR"/>
    <property type="match status" value="1"/>
</dbReference>
<dbReference type="SUPFAM" id="SSF46955">
    <property type="entry name" value="Putative DNA-binding domain"/>
    <property type="match status" value="1"/>
</dbReference>
<dbReference type="eggNOG" id="COG0789">
    <property type="taxonomic scope" value="Bacteria"/>
</dbReference>
<dbReference type="PRINTS" id="PR00040">
    <property type="entry name" value="HTHMERR"/>
</dbReference>
<dbReference type="Proteomes" id="UP000077349">
    <property type="component" value="Unassembled WGS sequence"/>
</dbReference>
<protein>
    <submittedName>
        <fullName evidence="5">Putative transcriptional regulator, MerR family</fullName>
    </submittedName>
</protein>
<keyword evidence="2" id="KW-0805">Transcription regulation</keyword>
<keyword evidence="4" id="KW-0804">Transcription</keyword>
<evidence type="ECO:0000256" key="4">
    <source>
        <dbReference type="ARBA" id="ARBA00023163"/>
    </source>
</evidence>
<evidence type="ECO:0000256" key="2">
    <source>
        <dbReference type="ARBA" id="ARBA00023015"/>
    </source>
</evidence>
<dbReference type="InterPro" id="IPR009061">
    <property type="entry name" value="DNA-bd_dom_put_sf"/>
</dbReference>
<dbReference type="GO" id="GO:0003677">
    <property type="term" value="F:DNA binding"/>
    <property type="evidence" value="ECO:0007669"/>
    <property type="project" value="UniProtKB-KW"/>
</dbReference>
<comment type="caution">
    <text evidence="5">The sequence shown here is derived from an EMBL/GenBank/DDBJ whole genome shotgun (WGS) entry which is preliminary data.</text>
</comment>
<dbReference type="InterPro" id="IPR000551">
    <property type="entry name" value="MerR-type_HTH_dom"/>
</dbReference>
<evidence type="ECO:0000256" key="3">
    <source>
        <dbReference type="ARBA" id="ARBA00023125"/>
    </source>
</evidence>
<evidence type="ECO:0000313" key="6">
    <source>
        <dbReference type="Proteomes" id="UP000077349"/>
    </source>
</evidence>